<dbReference type="RefSeq" id="WP_019621787.1">
    <property type="nucleotide sequence ID" value="NZ_AP014545.1"/>
</dbReference>
<protein>
    <recommendedName>
        <fullName evidence="6">Peptidase S54 rhomboid domain-containing protein</fullName>
    </recommendedName>
</protein>
<evidence type="ECO:0000256" key="3">
    <source>
        <dbReference type="ARBA" id="ARBA00022989"/>
    </source>
</evidence>
<evidence type="ECO:0000256" key="1">
    <source>
        <dbReference type="ARBA" id="ARBA00004141"/>
    </source>
</evidence>
<dbReference type="OrthoDB" id="196054at2"/>
<keyword evidence="3 5" id="KW-1133">Transmembrane helix</keyword>
<feature type="transmembrane region" description="Helical" evidence="5">
    <location>
        <begin position="179"/>
        <end position="198"/>
    </location>
</feature>
<evidence type="ECO:0000256" key="4">
    <source>
        <dbReference type="ARBA" id="ARBA00023136"/>
    </source>
</evidence>
<dbReference type="InterPro" id="IPR035952">
    <property type="entry name" value="Rhomboid-like_sf"/>
</dbReference>
<keyword evidence="2 5" id="KW-0812">Transmembrane</keyword>
<dbReference type="GO" id="GO:0004252">
    <property type="term" value="F:serine-type endopeptidase activity"/>
    <property type="evidence" value="ECO:0007669"/>
    <property type="project" value="InterPro"/>
</dbReference>
<dbReference type="EMBL" id="AP014545">
    <property type="protein sequence ID" value="BBB26176.1"/>
    <property type="molecule type" value="Genomic_DNA"/>
</dbReference>
<dbReference type="Proteomes" id="UP000595663">
    <property type="component" value="Chromosome"/>
</dbReference>
<dbReference type="NCBIfam" id="TIGR03902">
    <property type="entry name" value="rhom_GG_sort"/>
    <property type="match status" value="1"/>
</dbReference>
<evidence type="ECO:0000259" key="6">
    <source>
        <dbReference type="Pfam" id="PF01694"/>
    </source>
</evidence>
<keyword evidence="4 5" id="KW-0472">Membrane</keyword>
<comment type="subcellular location">
    <subcellularLocation>
        <location evidence="1">Membrane</location>
        <topology evidence="1">Multi-pass membrane protein</topology>
    </subcellularLocation>
</comment>
<evidence type="ECO:0000256" key="2">
    <source>
        <dbReference type="ARBA" id="ARBA00022692"/>
    </source>
</evidence>
<dbReference type="AlphaFoldDB" id="A0A7R6SSE3"/>
<dbReference type="Gene3D" id="1.20.1540.10">
    <property type="entry name" value="Rhomboid-like"/>
    <property type="match status" value="1"/>
</dbReference>
<evidence type="ECO:0000313" key="7">
    <source>
        <dbReference type="EMBL" id="BBB26176.1"/>
    </source>
</evidence>
<feature type="domain" description="Peptidase S54 rhomboid" evidence="6">
    <location>
        <begin position="59"/>
        <end position="198"/>
    </location>
</feature>
<evidence type="ECO:0000313" key="8">
    <source>
        <dbReference type="Proteomes" id="UP000595663"/>
    </source>
</evidence>
<evidence type="ECO:0000256" key="5">
    <source>
        <dbReference type="SAM" id="Phobius"/>
    </source>
</evidence>
<reference evidence="7 8" key="1">
    <citation type="journal article" date="2008" name="Int. J. Syst. Evol. Microbiol.">
        <title>Amphritea japonica sp. nov. and Amphritea balenae sp. nov., isolated from the sediment adjacent to sperm whale carcasses off Kagoshima, Japan.</title>
        <authorList>
            <person name="Miyazaki M."/>
            <person name="Nogi Y."/>
            <person name="Fujiwara Y."/>
            <person name="Kawato M."/>
            <person name="Nagahama T."/>
            <person name="Kubokawa K."/>
            <person name="Horikoshi K."/>
        </authorList>
    </citation>
    <scope>NUCLEOTIDE SEQUENCE [LARGE SCALE GENOMIC DNA]</scope>
    <source>
        <strain evidence="7 8">ATCC BAA-1530</strain>
    </source>
</reference>
<accession>A0A7R6SSE3</accession>
<dbReference type="SUPFAM" id="SSF144091">
    <property type="entry name" value="Rhomboid-like"/>
    <property type="match status" value="1"/>
</dbReference>
<dbReference type="GO" id="GO:0016020">
    <property type="term" value="C:membrane"/>
    <property type="evidence" value="ECO:0007669"/>
    <property type="project" value="UniProtKB-SubCell"/>
</dbReference>
<organism evidence="7 8">
    <name type="scientific">Amphritea japonica ATCC BAA-1530</name>
    <dbReference type="NCBI Taxonomy" id="1278309"/>
    <lineage>
        <taxon>Bacteria</taxon>
        <taxon>Pseudomonadati</taxon>
        <taxon>Pseudomonadota</taxon>
        <taxon>Gammaproteobacteria</taxon>
        <taxon>Oceanospirillales</taxon>
        <taxon>Oceanospirillaceae</taxon>
        <taxon>Amphritea</taxon>
    </lineage>
</organism>
<keyword evidence="8" id="KW-1185">Reference proteome</keyword>
<feature type="transmembrane region" description="Helical" evidence="5">
    <location>
        <begin position="124"/>
        <end position="142"/>
    </location>
</feature>
<dbReference type="InterPro" id="IPR022764">
    <property type="entry name" value="Peptidase_S54_rhomboid_dom"/>
</dbReference>
<sequence>MNLWLYNTLTGQQHPPAYAGGVSFIPVITLSIIFLAFPFSLSTELFQLGYFDQRLISEGELWRLISGHLSHTSTSHLSWDILAFALAAGYLERYSKRLLLLSILGGLITVNGLLLSPWSGVSSYAGLSGILFAPLFISLLLFARKQPSLSGWLPMLICIGKVIWEQFSGQALLSQSPWPPYPAAHLAGVLGGLCCLFIPMTKARDMNKPA</sequence>
<feature type="transmembrane region" description="Helical" evidence="5">
    <location>
        <begin position="20"/>
        <end position="41"/>
    </location>
</feature>
<name>A0A7R6SSE3_9GAMM</name>
<dbReference type="Pfam" id="PF01694">
    <property type="entry name" value="Rhomboid"/>
    <property type="match status" value="1"/>
</dbReference>
<feature type="transmembrane region" description="Helical" evidence="5">
    <location>
        <begin position="149"/>
        <end position="167"/>
    </location>
</feature>
<dbReference type="InterPro" id="IPR023826">
    <property type="entry name" value="Rhom-like_SP_proteobac"/>
</dbReference>
<dbReference type="KEGG" id="ajp:AMJAP_1581"/>
<proteinExistence type="predicted"/>
<gene>
    <name evidence="7" type="ORF">AMJAP_1581</name>
</gene>
<feature type="transmembrane region" description="Helical" evidence="5">
    <location>
        <begin position="98"/>
        <end position="118"/>
    </location>
</feature>